<dbReference type="AlphaFoldDB" id="A0AAQ1NXG0"/>
<comment type="caution">
    <text evidence="1">The sequence shown here is derived from an EMBL/GenBank/DDBJ whole genome shotgun (WGS) entry which is preliminary data.</text>
</comment>
<evidence type="ECO:0000313" key="1">
    <source>
        <dbReference type="EMBL" id="SOR61504.1"/>
    </source>
</evidence>
<dbReference type="Proteomes" id="UP000234460">
    <property type="component" value="Chromosome LMANV2"/>
</dbReference>
<accession>A0AAQ1NXG0</accession>
<dbReference type="InterPro" id="IPR057561">
    <property type="entry name" value="NADase_transloc"/>
</dbReference>
<name>A0AAQ1NXG0_LEPIR</name>
<protein>
    <submittedName>
        <fullName evidence="1">Uncharacterized protein</fullName>
    </submittedName>
</protein>
<reference evidence="1 2" key="1">
    <citation type="submission" date="2017-11" db="EMBL/GenBank/DDBJ databases">
        <authorList>
            <person name="Lechat P."/>
        </authorList>
    </citation>
    <scope>NUCLEOTIDE SEQUENCE [LARGE SCALE GENOMIC DNA]</scope>
    <source>
        <strain evidence="1">L495</strain>
    </source>
</reference>
<gene>
    <name evidence="1" type="ORF">LMANV2_300048</name>
</gene>
<sequence>METRKMKYYKLLILLGVWFSLVPLFSQVEEYEDCFSKKSNADLKNLNKKQKGNSVEGVYYTDHANIPVKGMDWQTSFKPHKSVSKSRPKNMSQNEWAEKTCALNAYRVSDTYEETKWCEGVSGSGVGEVVVGLIDVKSKNYFYILPGANGLRKNFESYSRPSEVVVHYLLPGATDTSQAGGTMLLDVSYFGKQSVKLSSEPGYQKIEIQPYKEILKEMKGMKVREGETLVLVAIEIKSVIEGKENKEHTCIAEIGNFKDETFYKKATLRD</sequence>
<organism evidence="1 2">
    <name type="scientific">Leptospira interrogans serovar Manilae</name>
    <dbReference type="NCBI Taxonomy" id="214675"/>
    <lineage>
        <taxon>Bacteria</taxon>
        <taxon>Pseudomonadati</taxon>
        <taxon>Spirochaetota</taxon>
        <taxon>Spirochaetia</taxon>
        <taxon>Leptospirales</taxon>
        <taxon>Leptospiraceae</taxon>
        <taxon>Leptospira</taxon>
    </lineage>
</organism>
<proteinExistence type="predicted"/>
<evidence type="ECO:0000313" key="2">
    <source>
        <dbReference type="Proteomes" id="UP000234460"/>
    </source>
</evidence>
<dbReference type="RefSeq" id="WP_000450041.1">
    <property type="nucleotide sequence ID" value="NZ_CP011931.1"/>
</dbReference>
<dbReference type="NCBIfam" id="NF047619">
    <property type="entry name" value="NADase_discoid"/>
    <property type="match status" value="1"/>
</dbReference>
<dbReference type="EMBL" id="OEJX01000024">
    <property type="protein sequence ID" value="SOR61504.1"/>
    <property type="molecule type" value="Genomic_DNA"/>
</dbReference>